<dbReference type="EMBL" id="BONY01000106">
    <property type="protein sequence ID" value="GIH10765.1"/>
    <property type="molecule type" value="Genomic_DNA"/>
</dbReference>
<dbReference type="Proteomes" id="UP000612899">
    <property type="component" value="Unassembled WGS sequence"/>
</dbReference>
<gene>
    <name evidence="2" type="ORF">Rhe02_88320</name>
</gene>
<keyword evidence="1" id="KW-1133">Transmembrane helix</keyword>
<evidence type="ECO:0000256" key="1">
    <source>
        <dbReference type="SAM" id="Phobius"/>
    </source>
</evidence>
<evidence type="ECO:0000313" key="3">
    <source>
        <dbReference type="Proteomes" id="UP000612899"/>
    </source>
</evidence>
<proteinExistence type="predicted"/>
<protein>
    <submittedName>
        <fullName evidence="2">Uncharacterized protein</fullName>
    </submittedName>
</protein>
<feature type="transmembrane region" description="Helical" evidence="1">
    <location>
        <begin position="16"/>
        <end position="36"/>
    </location>
</feature>
<keyword evidence="1" id="KW-0812">Transmembrane</keyword>
<sequence length="109" mass="10981">MLAILAVYAIDHPSRITIWATILCAGAVALGVGVFIPAPGTASGVADSGLRAISTGSVAALVGVLVTRYTVGFGPDIRVGAPRRLKYFATAQIVLLLLGLIVVGLLPGG</sequence>
<keyword evidence="1" id="KW-0472">Membrane</keyword>
<keyword evidence="3" id="KW-1185">Reference proteome</keyword>
<evidence type="ECO:0000313" key="2">
    <source>
        <dbReference type="EMBL" id="GIH10765.1"/>
    </source>
</evidence>
<feature type="transmembrane region" description="Helical" evidence="1">
    <location>
        <begin position="87"/>
        <end position="106"/>
    </location>
</feature>
<accession>A0A8J3VLE6</accession>
<comment type="caution">
    <text evidence="2">The sequence shown here is derived from an EMBL/GenBank/DDBJ whole genome shotgun (WGS) entry which is preliminary data.</text>
</comment>
<organism evidence="2 3">
    <name type="scientific">Rhizocola hellebori</name>
    <dbReference type="NCBI Taxonomy" id="1392758"/>
    <lineage>
        <taxon>Bacteria</taxon>
        <taxon>Bacillati</taxon>
        <taxon>Actinomycetota</taxon>
        <taxon>Actinomycetes</taxon>
        <taxon>Micromonosporales</taxon>
        <taxon>Micromonosporaceae</taxon>
        <taxon>Rhizocola</taxon>
    </lineage>
</organism>
<dbReference type="AlphaFoldDB" id="A0A8J3VLE6"/>
<feature type="transmembrane region" description="Helical" evidence="1">
    <location>
        <begin position="48"/>
        <end position="66"/>
    </location>
</feature>
<reference evidence="2" key="1">
    <citation type="submission" date="2021-01" db="EMBL/GenBank/DDBJ databases">
        <title>Whole genome shotgun sequence of Rhizocola hellebori NBRC 109834.</title>
        <authorList>
            <person name="Komaki H."/>
            <person name="Tamura T."/>
        </authorList>
    </citation>
    <scope>NUCLEOTIDE SEQUENCE</scope>
    <source>
        <strain evidence="2">NBRC 109834</strain>
    </source>
</reference>
<name>A0A8J3VLE6_9ACTN</name>